<dbReference type="InterPro" id="IPR009959">
    <property type="entry name" value="Cyclase_SnoaL-like"/>
</dbReference>
<evidence type="ECO:0000313" key="1">
    <source>
        <dbReference type="EMBL" id="MBB6567798.1"/>
    </source>
</evidence>
<dbReference type="RefSeq" id="WP_171671374.1">
    <property type="nucleotide sequence ID" value="NZ_BAAAGT010000003.1"/>
</dbReference>
<name>A0A7Y4NXM1_9ACTN</name>
<evidence type="ECO:0000313" key="4">
    <source>
        <dbReference type="Proteomes" id="UP000553957"/>
    </source>
</evidence>
<sequence length="136" mass="15467">MTSSTVEPGQQLHDFYQRYLDLVSSYDFDRLDECIHDIVNFNGMSIARDDLIAGFRGNIAAVPDLSWKVEDLLIDGNRIAVRFTMAGTPVQEWLGLKPNGARVTFAEMAFYEVEEGRFKTIRSLMDMDSLRAQLLP</sequence>
<gene>
    <name evidence="1" type="ORF">HNR71_003435</name>
    <name evidence="2" type="ORF">HPO96_05045</name>
</gene>
<proteinExistence type="predicted"/>
<dbReference type="SUPFAM" id="SSF54427">
    <property type="entry name" value="NTF2-like"/>
    <property type="match status" value="1"/>
</dbReference>
<dbReference type="Pfam" id="PF07366">
    <property type="entry name" value="SnoaL"/>
    <property type="match status" value="1"/>
</dbReference>
<dbReference type="EMBL" id="JACHKF010000001">
    <property type="protein sequence ID" value="MBB6567798.1"/>
    <property type="molecule type" value="Genomic_DNA"/>
</dbReference>
<evidence type="ECO:0000313" key="2">
    <source>
        <dbReference type="EMBL" id="NOL39606.1"/>
    </source>
</evidence>
<reference evidence="1 4" key="2">
    <citation type="submission" date="2020-08" db="EMBL/GenBank/DDBJ databases">
        <title>Sequencing the genomes of 1000 actinobacteria strains.</title>
        <authorList>
            <person name="Klenk H.-P."/>
        </authorList>
    </citation>
    <scope>NUCLEOTIDE SEQUENCE [LARGE SCALE GENOMIC DNA]</scope>
    <source>
        <strain evidence="1 4">DSM 15626</strain>
    </source>
</reference>
<reference evidence="2 3" key="1">
    <citation type="submission" date="2020-05" db="EMBL/GenBank/DDBJ databases">
        <title>Genome sequence of Kribbella sandramycini ATCC 39419.</title>
        <authorList>
            <person name="Maclea K.S."/>
            <person name="Fair J.L."/>
        </authorList>
    </citation>
    <scope>NUCLEOTIDE SEQUENCE [LARGE SCALE GENOMIC DNA]</scope>
    <source>
        <strain evidence="2 3">ATCC 39419</strain>
    </source>
</reference>
<dbReference type="Proteomes" id="UP000553957">
    <property type="component" value="Unassembled WGS sequence"/>
</dbReference>
<dbReference type="Proteomes" id="UP000534306">
    <property type="component" value="Unassembled WGS sequence"/>
</dbReference>
<keyword evidence="3" id="KW-1185">Reference proteome</keyword>
<dbReference type="AlphaFoldDB" id="A0A7Y4NXM1"/>
<dbReference type="GO" id="GO:0030638">
    <property type="term" value="P:polyketide metabolic process"/>
    <property type="evidence" value="ECO:0007669"/>
    <property type="project" value="InterPro"/>
</dbReference>
<organism evidence="2 3">
    <name type="scientific">Kribbella sandramycini</name>
    <dbReference type="NCBI Taxonomy" id="60450"/>
    <lineage>
        <taxon>Bacteria</taxon>
        <taxon>Bacillati</taxon>
        <taxon>Actinomycetota</taxon>
        <taxon>Actinomycetes</taxon>
        <taxon>Propionibacteriales</taxon>
        <taxon>Kribbellaceae</taxon>
        <taxon>Kribbella</taxon>
    </lineage>
</organism>
<evidence type="ECO:0000313" key="3">
    <source>
        <dbReference type="Proteomes" id="UP000534306"/>
    </source>
</evidence>
<dbReference type="Gene3D" id="3.10.450.50">
    <property type="match status" value="1"/>
</dbReference>
<protein>
    <submittedName>
        <fullName evidence="1">Putative ester cyclase</fullName>
    </submittedName>
    <submittedName>
        <fullName evidence="2">SnoaL-like domain-containing protein</fullName>
    </submittedName>
</protein>
<dbReference type="InterPro" id="IPR032710">
    <property type="entry name" value="NTF2-like_dom_sf"/>
</dbReference>
<dbReference type="EMBL" id="JABJRC010000001">
    <property type="protein sequence ID" value="NOL39606.1"/>
    <property type="molecule type" value="Genomic_DNA"/>
</dbReference>
<comment type="caution">
    <text evidence="2">The sequence shown here is derived from an EMBL/GenBank/DDBJ whole genome shotgun (WGS) entry which is preliminary data.</text>
</comment>
<accession>A0A7Y4NXM1</accession>